<feature type="compositionally biased region" description="Polar residues" evidence="5">
    <location>
        <begin position="54"/>
        <end position="69"/>
    </location>
</feature>
<organism evidence="6 7">
    <name type="scientific">Paramuricea clavata</name>
    <name type="common">Red gorgonian</name>
    <name type="synonym">Violescent sea-whip</name>
    <dbReference type="NCBI Taxonomy" id="317549"/>
    <lineage>
        <taxon>Eukaryota</taxon>
        <taxon>Metazoa</taxon>
        <taxon>Cnidaria</taxon>
        <taxon>Anthozoa</taxon>
        <taxon>Octocorallia</taxon>
        <taxon>Malacalcyonacea</taxon>
        <taxon>Plexauridae</taxon>
        <taxon>Paramuricea</taxon>
    </lineage>
</organism>
<evidence type="ECO:0000313" key="7">
    <source>
        <dbReference type="Proteomes" id="UP001152795"/>
    </source>
</evidence>
<feature type="region of interest" description="Disordered" evidence="5">
    <location>
        <begin position="1"/>
        <end position="200"/>
    </location>
</feature>
<feature type="compositionally biased region" description="Polar residues" evidence="5">
    <location>
        <begin position="383"/>
        <end position="393"/>
    </location>
</feature>
<feature type="compositionally biased region" description="Basic and acidic residues" evidence="5">
    <location>
        <begin position="267"/>
        <end position="280"/>
    </location>
</feature>
<sequence>SESDDEILYNPTINDDDENIDSSKLNKSKPNASSRSTEQNKSRNEPESERSQNKSEISPDSAVGCSTDSEIPDADEVELISPQEKLVCSPDKKVPSPEKLVSSPEKPVSSPEKPVSSPEKQVSSPEKPVSSPEKPVSSPEKQVSSPEQLVTLPDKPVSPSNKQVLSTVERDRAIPKANISGFSITASSSSEEDMNSESTKKKLRFSLCNASLVREELRSDIEQCLITSNVVNEPSEDDYVITDSARNARTKTLKTTVKNAKQKHKSRDSSEDIEEQRTQKICKSDPDNFLTLKKRPNNTIREMLYRSKNHSKITIPPESPQLSSNNAAVSTSPQPSPKDETVRSQKCDENENKVSTNAPTTQKANRSKIPVPIKKTSKLAFQLCSSQKSSPKTQRYRKTPAMKGGSRKTGDAGPERADERDELGCDIDSGDASDAGTSTFQAANSSKKSRTNEKLSNTRPESQTIKTSLGKRSTRSTKQQEFIQIEDTDSEGEESVEPPVKKPTRKAQPSTKKSSKAAVSNRLGKRKKTPIANRNCRDLEESDDNPKEITTKIPRSKKNARRNNSMESSNVEVAGSQSKSPDKSASMLDSSASQRVQSLASSVEESGSFRRSSTKQTGLSNQNELECGVNFESTVKTPISSRTSTTKNTDANSERSSRNSSEDESTASRVEVFHNTTESPESTINSEDSGGESTIKAPRHRKKRVLKLASATATMNMEVDDNAGVGLRRSKRNRVPCLQYWKNDRIEYERRQSGFVVKDIIVNPTPAPTRRRKGFYGQPIKSQPKKATEDYSTEDESDWSDIEMPDGMTKQTDPVATVVDLDTKHEVEMKLFHSGKNLDLRSPASTQDESSLIDAPLLLDKYFSHSKFGAGEILLRPGAEKGMQHVRRDTMIFRLLSGRVLFSVHNQSFVASKGSTFFVPQ</sequence>
<keyword evidence="4" id="KW-0539">Nucleus</keyword>
<feature type="compositionally biased region" description="Basic and acidic residues" evidence="5">
    <location>
        <begin position="337"/>
        <end position="352"/>
    </location>
</feature>
<feature type="compositionally biased region" description="Basic and acidic residues" evidence="5">
    <location>
        <begin position="408"/>
        <end position="423"/>
    </location>
</feature>
<feature type="compositionally biased region" description="Polar residues" evidence="5">
    <location>
        <begin position="454"/>
        <end position="482"/>
    </location>
</feature>
<dbReference type="PANTHER" id="PTHR16684">
    <property type="entry name" value="CENTROMERE PROTEIN C"/>
    <property type="match status" value="1"/>
</dbReference>
<feature type="region of interest" description="Disordered" evidence="5">
    <location>
        <begin position="768"/>
        <end position="810"/>
    </location>
</feature>
<name>A0A7D9J5I0_PARCT</name>
<feature type="compositionally biased region" description="Polar residues" evidence="5">
    <location>
        <begin position="562"/>
        <end position="579"/>
    </location>
</feature>
<evidence type="ECO:0000256" key="5">
    <source>
        <dbReference type="SAM" id="MobiDB-lite"/>
    </source>
</evidence>
<evidence type="ECO:0000256" key="3">
    <source>
        <dbReference type="ARBA" id="ARBA00023125"/>
    </source>
</evidence>
<evidence type="ECO:0000256" key="1">
    <source>
        <dbReference type="ARBA" id="ARBA00004123"/>
    </source>
</evidence>
<dbReference type="GO" id="GO:0000776">
    <property type="term" value="C:kinetochore"/>
    <property type="evidence" value="ECO:0007669"/>
    <property type="project" value="InterPro"/>
</dbReference>
<dbReference type="PANTHER" id="PTHR16684:SF11">
    <property type="entry name" value="CENTROMERE PROTEIN C"/>
    <property type="match status" value="1"/>
</dbReference>
<feature type="non-terminal residue" evidence="6">
    <location>
        <position position="1"/>
    </location>
</feature>
<dbReference type="Proteomes" id="UP001152795">
    <property type="component" value="Unassembled WGS sequence"/>
</dbReference>
<feature type="region of interest" description="Disordered" evidence="5">
    <location>
        <begin position="312"/>
        <end position="702"/>
    </location>
</feature>
<protein>
    <submittedName>
        <fullName evidence="6">Uncharacterized protein</fullName>
    </submittedName>
</protein>
<dbReference type="InterPro" id="IPR014710">
    <property type="entry name" value="RmlC-like_jellyroll"/>
</dbReference>
<dbReference type="OrthoDB" id="1939643at2759"/>
<feature type="compositionally biased region" description="Polar residues" evidence="5">
    <location>
        <begin position="435"/>
        <end position="446"/>
    </location>
</feature>
<reference evidence="6" key="1">
    <citation type="submission" date="2020-04" db="EMBL/GenBank/DDBJ databases">
        <authorList>
            <person name="Alioto T."/>
            <person name="Alioto T."/>
            <person name="Gomez Garrido J."/>
        </authorList>
    </citation>
    <scope>NUCLEOTIDE SEQUENCE</scope>
    <source>
        <strain evidence="6">A484AB</strain>
    </source>
</reference>
<comment type="similarity">
    <text evidence="2">Belongs to the CENP-C/MIF2 family.</text>
</comment>
<evidence type="ECO:0000256" key="4">
    <source>
        <dbReference type="ARBA" id="ARBA00023242"/>
    </source>
</evidence>
<evidence type="ECO:0000256" key="2">
    <source>
        <dbReference type="ARBA" id="ARBA00010291"/>
    </source>
</evidence>
<feature type="compositionally biased region" description="Polar residues" evidence="5">
    <location>
        <begin position="353"/>
        <end position="364"/>
    </location>
</feature>
<dbReference type="EMBL" id="CACRXK020011938">
    <property type="protein sequence ID" value="CAB4022358.1"/>
    <property type="molecule type" value="Genomic_DNA"/>
</dbReference>
<feature type="compositionally biased region" description="Acidic residues" evidence="5">
    <location>
        <begin position="791"/>
        <end position="804"/>
    </location>
</feature>
<dbReference type="InterPro" id="IPR025974">
    <property type="entry name" value="Mif2/CENP-C_cupin"/>
</dbReference>
<feature type="compositionally biased region" description="Low complexity" evidence="5">
    <location>
        <begin position="180"/>
        <end position="189"/>
    </location>
</feature>
<gene>
    <name evidence="6" type="ORF">PACLA_8A058428</name>
</gene>
<dbReference type="AlphaFoldDB" id="A0A7D9J5I0"/>
<dbReference type="SUPFAM" id="SSF51182">
    <property type="entry name" value="RmlC-like cupins"/>
    <property type="match status" value="1"/>
</dbReference>
<comment type="subcellular location">
    <subcellularLocation>
        <location evidence="1">Nucleus</location>
    </subcellularLocation>
</comment>
<comment type="caution">
    <text evidence="6">The sequence shown here is derived from an EMBL/GenBank/DDBJ whole genome shotgun (WGS) entry which is preliminary data.</text>
</comment>
<dbReference type="InterPro" id="IPR028386">
    <property type="entry name" value="CENP-C/Mif2/cnp3"/>
</dbReference>
<dbReference type="GO" id="GO:0051382">
    <property type="term" value="P:kinetochore assembly"/>
    <property type="evidence" value="ECO:0007669"/>
    <property type="project" value="InterPro"/>
</dbReference>
<feature type="compositionally biased region" description="Basic and acidic residues" evidence="5">
    <location>
        <begin position="38"/>
        <end position="53"/>
    </location>
</feature>
<feature type="compositionally biased region" description="Basic and acidic residues" evidence="5">
    <location>
        <begin position="652"/>
        <end position="661"/>
    </location>
</feature>
<keyword evidence="3" id="KW-0238">DNA-binding</keyword>
<dbReference type="GO" id="GO:0051315">
    <property type="term" value="P:attachment of mitotic spindle microtubules to kinetochore"/>
    <property type="evidence" value="ECO:0007669"/>
    <property type="project" value="TreeGrafter"/>
</dbReference>
<feature type="compositionally biased region" description="Low complexity" evidence="5">
    <location>
        <begin position="101"/>
        <end position="141"/>
    </location>
</feature>
<dbReference type="Pfam" id="PF11699">
    <property type="entry name" value="CENP-C_C"/>
    <property type="match status" value="1"/>
</dbReference>
<feature type="compositionally biased region" description="Basic and acidic residues" evidence="5">
    <location>
        <begin position="535"/>
        <end position="550"/>
    </location>
</feature>
<keyword evidence="7" id="KW-1185">Reference proteome</keyword>
<dbReference type="Gene3D" id="2.60.120.10">
    <property type="entry name" value="Jelly Rolls"/>
    <property type="match status" value="1"/>
</dbReference>
<feature type="compositionally biased region" description="Polar residues" evidence="5">
    <location>
        <begin position="587"/>
        <end position="624"/>
    </location>
</feature>
<feature type="compositionally biased region" description="Polar residues" evidence="5">
    <location>
        <begin position="22"/>
        <end position="37"/>
    </location>
</feature>
<dbReference type="GO" id="GO:0005634">
    <property type="term" value="C:nucleus"/>
    <property type="evidence" value="ECO:0007669"/>
    <property type="project" value="UniProtKB-SubCell"/>
</dbReference>
<feature type="region of interest" description="Disordered" evidence="5">
    <location>
        <begin position="255"/>
        <end position="280"/>
    </location>
</feature>
<proteinExistence type="inferred from homology"/>
<feature type="non-terminal residue" evidence="6">
    <location>
        <position position="921"/>
    </location>
</feature>
<evidence type="ECO:0000313" key="6">
    <source>
        <dbReference type="EMBL" id="CAB4022358.1"/>
    </source>
</evidence>
<feature type="compositionally biased region" description="Polar residues" evidence="5">
    <location>
        <begin position="631"/>
        <end position="649"/>
    </location>
</feature>
<dbReference type="GO" id="GO:0019237">
    <property type="term" value="F:centromeric DNA binding"/>
    <property type="evidence" value="ECO:0007669"/>
    <property type="project" value="InterPro"/>
</dbReference>
<dbReference type="GO" id="GO:0051455">
    <property type="term" value="P:spindle attachment to meiosis I kinetochore"/>
    <property type="evidence" value="ECO:0007669"/>
    <property type="project" value="TreeGrafter"/>
</dbReference>
<feature type="compositionally biased region" description="Acidic residues" evidence="5">
    <location>
        <begin position="484"/>
        <end position="496"/>
    </location>
</feature>
<dbReference type="InterPro" id="IPR011051">
    <property type="entry name" value="RmlC_Cupin_sf"/>
</dbReference>
<feature type="compositionally biased region" description="Polar residues" evidence="5">
    <location>
        <begin position="320"/>
        <end position="333"/>
    </location>
</feature>
<feature type="compositionally biased region" description="Polar residues" evidence="5">
    <location>
        <begin position="674"/>
        <end position="692"/>
    </location>
</feature>
<accession>A0A7D9J5I0</accession>